<dbReference type="Proteomes" id="UP000294562">
    <property type="component" value="Unassembled WGS sequence"/>
</dbReference>
<evidence type="ECO:0000256" key="1">
    <source>
        <dbReference type="SAM" id="Phobius"/>
    </source>
</evidence>
<sequence length="180" mass="19670">MTELRLSTRLGHALLFSGLAALVVLIKLLPLNTGPRMWPAPDLLLCLVLAWVVRRPDLLPLLLVAALLFVADMMLMRPPGLWSGLVVLATEWLRRRQRPLRAMPFAVECAMIGGIIATLIVVHWAVLAVLFVQQPTLGQQLLQVPLTILAYLPVVALLHFGLGVRKQPAIEGFGAGAART</sequence>
<comment type="caution">
    <text evidence="2">The sequence shown here is derived from an EMBL/GenBank/DDBJ whole genome shotgun (WGS) entry which is preliminary data.</text>
</comment>
<keyword evidence="1" id="KW-0472">Membrane</keyword>
<dbReference type="AlphaFoldDB" id="A0A4R6B1L6"/>
<gene>
    <name evidence="2" type="ORF">E2L05_07555</name>
</gene>
<accession>A0A4R6B1L6</accession>
<dbReference type="OrthoDB" id="7629477at2"/>
<feature type="transmembrane region" description="Helical" evidence="1">
    <location>
        <begin position="105"/>
        <end position="132"/>
    </location>
</feature>
<evidence type="ECO:0000313" key="3">
    <source>
        <dbReference type="Proteomes" id="UP000294562"/>
    </source>
</evidence>
<proteinExistence type="predicted"/>
<keyword evidence="3" id="KW-1185">Reference proteome</keyword>
<reference evidence="2 3" key="1">
    <citation type="submission" date="2019-03" db="EMBL/GenBank/DDBJ databases">
        <title>Rhodobacteraceae bacterium SM1902, a new member of the family Rhodobacteraceae isolated from Yantai.</title>
        <authorList>
            <person name="Sun Y."/>
        </authorList>
    </citation>
    <scope>NUCLEOTIDE SEQUENCE [LARGE SCALE GENOMIC DNA]</scope>
    <source>
        <strain evidence="2 3">SM1902</strain>
    </source>
</reference>
<evidence type="ECO:0000313" key="2">
    <source>
        <dbReference type="EMBL" id="TDL89118.1"/>
    </source>
</evidence>
<feature type="transmembrane region" description="Helical" evidence="1">
    <location>
        <begin position="43"/>
        <end position="69"/>
    </location>
</feature>
<feature type="transmembrane region" description="Helical" evidence="1">
    <location>
        <begin position="12"/>
        <end position="31"/>
    </location>
</feature>
<dbReference type="RefSeq" id="WP_133342317.1">
    <property type="nucleotide sequence ID" value="NZ_SMZO01000013.1"/>
</dbReference>
<dbReference type="EMBL" id="SMZO01000013">
    <property type="protein sequence ID" value="TDL89118.1"/>
    <property type="molecule type" value="Genomic_DNA"/>
</dbReference>
<feature type="transmembrane region" description="Helical" evidence="1">
    <location>
        <begin position="144"/>
        <end position="164"/>
    </location>
</feature>
<organism evidence="2 3">
    <name type="scientific">Meridianimarinicoccus aquatilis</name>
    <dbReference type="NCBI Taxonomy" id="2552766"/>
    <lineage>
        <taxon>Bacteria</taxon>
        <taxon>Pseudomonadati</taxon>
        <taxon>Pseudomonadota</taxon>
        <taxon>Alphaproteobacteria</taxon>
        <taxon>Rhodobacterales</taxon>
        <taxon>Paracoccaceae</taxon>
        <taxon>Meridianimarinicoccus</taxon>
    </lineage>
</organism>
<protein>
    <submittedName>
        <fullName evidence="2">Rod shape-determining protein MreD</fullName>
    </submittedName>
</protein>
<keyword evidence="1" id="KW-0812">Transmembrane</keyword>
<name>A0A4R6B1L6_9RHOB</name>
<keyword evidence="1" id="KW-1133">Transmembrane helix</keyword>